<dbReference type="BioCyc" id="ABAU509170:GCL9-1462-MONOMER"/>
<protein>
    <recommendedName>
        <fullName evidence="4">Scaffold protein</fullName>
    </recommendedName>
</protein>
<feature type="compositionally biased region" description="Basic and acidic residues" evidence="1">
    <location>
        <begin position="228"/>
        <end position="244"/>
    </location>
</feature>
<dbReference type="EMBL" id="CU468230">
    <property type="protein sequence ID" value="CAP01121.1"/>
    <property type="molecule type" value="Genomic_DNA"/>
</dbReference>
<organism evidence="2 3">
    <name type="scientific">Acinetobacter baumannii (strain SDF)</name>
    <dbReference type="NCBI Taxonomy" id="509170"/>
    <lineage>
        <taxon>Bacteria</taxon>
        <taxon>Pseudomonadati</taxon>
        <taxon>Pseudomonadota</taxon>
        <taxon>Gammaproteobacteria</taxon>
        <taxon>Moraxellales</taxon>
        <taxon>Moraxellaceae</taxon>
        <taxon>Acinetobacter</taxon>
        <taxon>Acinetobacter calcoaceticus/baumannii complex</taxon>
    </lineage>
</organism>
<gene>
    <name evidence="2" type="ordered locus">ABSDF1784</name>
</gene>
<name>B0VNP3_ACIBS</name>
<dbReference type="KEGG" id="abm:ABSDF1784"/>
<evidence type="ECO:0000256" key="1">
    <source>
        <dbReference type="SAM" id="MobiDB-lite"/>
    </source>
</evidence>
<evidence type="ECO:0008006" key="4">
    <source>
        <dbReference type="Google" id="ProtNLM"/>
    </source>
</evidence>
<evidence type="ECO:0000313" key="3">
    <source>
        <dbReference type="Proteomes" id="UP000001741"/>
    </source>
</evidence>
<feature type="region of interest" description="Disordered" evidence="1">
    <location>
        <begin position="210"/>
        <end position="259"/>
    </location>
</feature>
<evidence type="ECO:0000313" key="2">
    <source>
        <dbReference type="EMBL" id="CAP01121.1"/>
    </source>
</evidence>
<feature type="region of interest" description="Disordered" evidence="1">
    <location>
        <begin position="73"/>
        <end position="98"/>
    </location>
</feature>
<dbReference type="AlphaFoldDB" id="B0VNP3"/>
<sequence>MLFYCPQFVTAKPLREQNMKYKLDSLEGLSDEMKALYEEKDGAFYLKVEGLPQQDNSELDGLKKKVEELLGEKKTAQQKQREAEEAARKEAEEAARKKGDVAAIEASWKTKLEQAEAKHAEATKALQDQVYKLTVGQTAQTLASELSIKGSEAVLLPHITNRLQVETDENGEVKVRVLDSQGKPSALSIDDLKKEFRSNVAFKPLIVASNASGSGASGGGSGGGAAKKPSEMNAQERADFEKNDPQGFSAALSNGEFIN</sequence>
<accession>B0VNP3</accession>
<dbReference type="HOGENOM" id="CLU_100871_0_0_6"/>
<dbReference type="Proteomes" id="UP000001741">
    <property type="component" value="Chromosome"/>
</dbReference>
<reference evidence="2 3" key="1">
    <citation type="journal article" date="2008" name="PLoS ONE">
        <title>Comparative analysis of Acinetobacters: three genomes for three lifestyles.</title>
        <authorList>
            <person name="Vallenet D."/>
            <person name="Nordmann P."/>
            <person name="Barbe V."/>
            <person name="Poirel L."/>
            <person name="Mangenot S."/>
            <person name="Bataille E."/>
            <person name="Dossat C."/>
            <person name="Gas S."/>
            <person name="Kreimeyer A."/>
            <person name="Lenoble P."/>
            <person name="Oztas S."/>
            <person name="Poulain J."/>
            <person name="Segurens B."/>
            <person name="Robert C."/>
            <person name="Abergel C."/>
            <person name="Claverie J.M."/>
            <person name="Raoult D."/>
            <person name="Medigue C."/>
            <person name="Weissenbach J."/>
            <person name="Cruveiller S."/>
        </authorList>
    </citation>
    <scope>NUCLEOTIDE SEQUENCE [LARGE SCALE GENOMIC DNA]</scope>
    <source>
        <strain evidence="2 3">SDF</strain>
    </source>
</reference>
<proteinExistence type="predicted"/>
<feature type="compositionally biased region" description="Gly residues" evidence="1">
    <location>
        <begin position="215"/>
        <end position="225"/>
    </location>
</feature>